<evidence type="ECO:0000256" key="5">
    <source>
        <dbReference type="ARBA" id="ARBA00023212"/>
    </source>
</evidence>
<dbReference type="Proteomes" id="UP001470230">
    <property type="component" value="Unassembled WGS sequence"/>
</dbReference>
<protein>
    <recommendedName>
        <fullName evidence="8">Profilin</fullName>
    </recommendedName>
</protein>
<evidence type="ECO:0000256" key="2">
    <source>
        <dbReference type="ARBA" id="ARBA00010058"/>
    </source>
</evidence>
<dbReference type="Pfam" id="PF00235">
    <property type="entry name" value="Profilin"/>
    <property type="match status" value="1"/>
</dbReference>
<comment type="subcellular location">
    <subcellularLocation>
        <location evidence="1">Cytoplasm</location>
        <location evidence="1">Cytoskeleton</location>
    </subcellularLocation>
</comment>
<evidence type="ECO:0000256" key="1">
    <source>
        <dbReference type="ARBA" id="ARBA00004245"/>
    </source>
</evidence>
<proteinExistence type="inferred from homology"/>
<keyword evidence="5" id="KW-0206">Cytoskeleton</keyword>
<dbReference type="PANTHER" id="PTHR11604:SF0">
    <property type="entry name" value="PROFILIN"/>
    <property type="match status" value="1"/>
</dbReference>
<gene>
    <name evidence="6" type="ORF">M9Y10_027868</name>
</gene>
<dbReference type="PANTHER" id="PTHR11604">
    <property type="entry name" value="PROFILIN"/>
    <property type="match status" value="1"/>
</dbReference>
<keyword evidence="4" id="KW-0009">Actin-binding</keyword>
<keyword evidence="3" id="KW-0963">Cytoplasm</keyword>
<organism evidence="6 7">
    <name type="scientific">Tritrichomonas musculus</name>
    <dbReference type="NCBI Taxonomy" id="1915356"/>
    <lineage>
        <taxon>Eukaryota</taxon>
        <taxon>Metamonada</taxon>
        <taxon>Parabasalia</taxon>
        <taxon>Tritrichomonadida</taxon>
        <taxon>Tritrichomonadidae</taxon>
        <taxon>Tritrichomonas</taxon>
    </lineage>
</organism>
<dbReference type="InterPro" id="IPR048278">
    <property type="entry name" value="PFN"/>
</dbReference>
<dbReference type="InterPro" id="IPR005455">
    <property type="entry name" value="PFN_euk"/>
</dbReference>
<evidence type="ECO:0000313" key="6">
    <source>
        <dbReference type="EMBL" id="KAK8841031.1"/>
    </source>
</evidence>
<accession>A0ABR2H4F0</accession>
<sequence>MQKLNFPITFKNYIELLPPYCVHSAIFSSDGAIWSLSEGWTFTAEDGQRIADLMENPKEAMKSSLKLGQRTYLIAYADQNTLVARKREFGIMVAKCKMDFVLGYCDGSVDPIKCLESVQREHNQITEFNLLPDLDPIRHIIRVKHSPFIVDNSDSNSKNILPEPHFKSVNNNSIRIKNGNQFIEMFGFNLAIE</sequence>
<dbReference type="Gene3D" id="3.30.450.30">
    <property type="entry name" value="Dynein light chain 2a, cytoplasmic"/>
    <property type="match status" value="1"/>
</dbReference>
<name>A0ABR2H4F0_9EUKA</name>
<comment type="similarity">
    <text evidence="2">Belongs to the profilin family.</text>
</comment>
<keyword evidence="7" id="KW-1185">Reference proteome</keyword>
<dbReference type="SUPFAM" id="SSF55770">
    <property type="entry name" value="Profilin (actin-binding protein)"/>
    <property type="match status" value="1"/>
</dbReference>
<evidence type="ECO:0000256" key="4">
    <source>
        <dbReference type="ARBA" id="ARBA00023203"/>
    </source>
</evidence>
<evidence type="ECO:0008006" key="8">
    <source>
        <dbReference type="Google" id="ProtNLM"/>
    </source>
</evidence>
<dbReference type="EMBL" id="JAPFFF010000043">
    <property type="protein sequence ID" value="KAK8841031.1"/>
    <property type="molecule type" value="Genomic_DNA"/>
</dbReference>
<comment type="caution">
    <text evidence="6">The sequence shown here is derived from an EMBL/GenBank/DDBJ whole genome shotgun (WGS) entry which is preliminary data.</text>
</comment>
<dbReference type="InterPro" id="IPR036140">
    <property type="entry name" value="PFN_sf"/>
</dbReference>
<evidence type="ECO:0000256" key="3">
    <source>
        <dbReference type="ARBA" id="ARBA00022490"/>
    </source>
</evidence>
<reference evidence="6 7" key="1">
    <citation type="submission" date="2024-04" db="EMBL/GenBank/DDBJ databases">
        <title>Tritrichomonas musculus Genome.</title>
        <authorList>
            <person name="Alves-Ferreira E."/>
            <person name="Grigg M."/>
            <person name="Lorenzi H."/>
            <person name="Galac M."/>
        </authorList>
    </citation>
    <scope>NUCLEOTIDE SEQUENCE [LARGE SCALE GENOMIC DNA]</scope>
    <source>
        <strain evidence="6 7">EAF2021</strain>
    </source>
</reference>
<evidence type="ECO:0000313" key="7">
    <source>
        <dbReference type="Proteomes" id="UP001470230"/>
    </source>
</evidence>